<dbReference type="PROSITE" id="PS50106">
    <property type="entry name" value="PDZ"/>
    <property type="match status" value="1"/>
</dbReference>
<protein>
    <recommendedName>
        <fullName evidence="9">Rhophilin-2</fullName>
    </recommendedName>
</protein>
<dbReference type="CDD" id="cd06712">
    <property type="entry name" value="PDZ_rhophilin-like"/>
    <property type="match status" value="1"/>
</dbReference>
<feature type="domain" description="BRO1" evidence="6">
    <location>
        <begin position="239"/>
        <end position="620"/>
    </location>
</feature>
<dbReference type="InterPro" id="IPR036034">
    <property type="entry name" value="PDZ_sf"/>
</dbReference>
<dbReference type="Pfam" id="PF00595">
    <property type="entry name" value="PDZ"/>
    <property type="match status" value="1"/>
</dbReference>
<name>A0A7R9HKY5_9NEOP</name>
<dbReference type="Pfam" id="PF03097">
    <property type="entry name" value="BRO1"/>
    <property type="match status" value="1"/>
</dbReference>
<dbReference type="PROSITE" id="PS51860">
    <property type="entry name" value="REM_1"/>
    <property type="match status" value="1"/>
</dbReference>
<dbReference type="SMART" id="SM00742">
    <property type="entry name" value="Hr1"/>
    <property type="match status" value="1"/>
</dbReference>
<dbReference type="InterPro" id="IPR047138">
    <property type="entry name" value="RHPN1_2"/>
</dbReference>
<dbReference type="Gene3D" id="1.25.40.280">
    <property type="entry name" value="alix/aip1 like domains"/>
    <property type="match status" value="1"/>
</dbReference>
<dbReference type="Gene3D" id="2.30.42.10">
    <property type="match status" value="1"/>
</dbReference>
<evidence type="ECO:0000256" key="1">
    <source>
        <dbReference type="ARBA" id="ARBA00010369"/>
    </source>
</evidence>
<feature type="domain" description="PDZ" evidence="5">
    <location>
        <begin position="634"/>
        <end position="712"/>
    </location>
</feature>
<dbReference type="Gene3D" id="1.10.287.160">
    <property type="entry name" value="HR1 repeat"/>
    <property type="match status" value="1"/>
</dbReference>
<evidence type="ECO:0000256" key="3">
    <source>
        <dbReference type="SAM" id="Coils"/>
    </source>
</evidence>
<evidence type="ECO:0000259" key="7">
    <source>
        <dbReference type="PROSITE" id="PS51860"/>
    </source>
</evidence>
<dbReference type="InterPro" id="IPR004328">
    <property type="entry name" value="BRO1_dom"/>
</dbReference>
<reference evidence="8" key="1">
    <citation type="submission" date="2020-11" db="EMBL/GenBank/DDBJ databases">
        <authorList>
            <person name="Tran Van P."/>
        </authorList>
    </citation>
    <scope>NUCLEOTIDE SEQUENCE</scope>
</reference>
<dbReference type="InterPro" id="IPR011072">
    <property type="entry name" value="HR1_rho-bd"/>
</dbReference>
<dbReference type="SMART" id="SM00228">
    <property type="entry name" value="PDZ"/>
    <property type="match status" value="1"/>
</dbReference>
<dbReference type="PANTHER" id="PTHR23031">
    <property type="entry name" value="RHOPHILIN"/>
    <property type="match status" value="1"/>
</dbReference>
<dbReference type="InterPro" id="IPR038499">
    <property type="entry name" value="BRO1_sf"/>
</dbReference>
<evidence type="ECO:0000313" key="8">
    <source>
        <dbReference type="EMBL" id="CAD7426247.1"/>
    </source>
</evidence>
<dbReference type="SUPFAM" id="SSF46585">
    <property type="entry name" value="HR1 repeat"/>
    <property type="match status" value="1"/>
</dbReference>
<evidence type="ECO:0000256" key="4">
    <source>
        <dbReference type="SAM" id="MobiDB-lite"/>
    </source>
</evidence>
<feature type="domain" description="REM-1" evidence="7">
    <location>
        <begin position="11"/>
        <end position="85"/>
    </location>
</feature>
<feature type="compositionally biased region" description="Low complexity" evidence="4">
    <location>
        <begin position="720"/>
        <end position="748"/>
    </location>
</feature>
<dbReference type="PANTHER" id="PTHR23031:SF15">
    <property type="entry name" value="LD12055P"/>
    <property type="match status" value="1"/>
</dbReference>
<feature type="coiled-coil region" evidence="3">
    <location>
        <begin position="62"/>
        <end position="89"/>
    </location>
</feature>
<accession>A0A7R9HKY5</accession>
<dbReference type="AlphaFoldDB" id="A0A7R9HKY5"/>
<gene>
    <name evidence="8" type="ORF">TMSB3V08_LOCUS3140</name>
</gene>
<dbReference type="GO" id="GO:0051497">
    <property type="term" value="P:negative regulation of stress fiber assembly"/>
    <property type="evidence" value="ECO:0007669"/>
    <property type="project" value="TreeGrafter"/>
</dbReference>
<organism evidence="8">
    <name type="scientific">Timema monikensis</name>
    <dbReference type="NCBI Taxonomy" id="170555"/>
    <lineage>
        <taxon>Eukaryota</taxon>
        <taxon>Metazoa</taxon>
        <taxon>Ecdysozoa</taxon>
        <taxon>Arthropoda</taxon>
        <taxon>Hexapoda</taxon>
        <taxon>Insecta</taxon>
        <taxon>Pterygota</taxon>
        <taxon>Neoptera</taxon>
        <taxon>Polyneoptera</taxon>
        <taxon>Phasmatodea</taxon>
        <taxon>Timematodea</taxon>
        <taxon>Timematoidea</taxon>
        <taxon>Timematidae</taxon>
        <taxon>Timema</taxon>
    </lineage>
</organism>
<evidence type="ECO:0000259" key="6">
    <source>
        <dbReference type="PROSITE" id="PS51180"/>
    </source>
</evidence>
<sequence length="781" mass="88215">MPSTGVMQGSDPRVATCRGKLQNKRSKLNQEINKELRLRAGAENLFKATTNRKLKETVALELSFVNSNLQLLKEQLAELNSSVELYQNDSCFVGDKRARTSYHLHTPQRGLWIYREGRKTRVAYERLWRVVKQSHLGSCVTTVLTGTEPVMPMIPLGLKETKEIDFREPFKTRPLTCDHSSPIPCLMMTTRYIASEMILHSAVRRTYYFTLLTFHPMNGSRQLDYHHAGQSGLSQTLAESCNRQFRSYSSIHLGRKDFILEHYSEDGSQYEDPIAEFMDTRQAMRTPLRDSSGVGLLFQYYNQLYFVERRFFPPDRSLGIYFECCQRTVAFEKACVLFNMGAVYTQIGTKQDRLASKGLDSAVDSFLRASGTFRYILENFTNAPSMDLGPEMLDMLVQLMLAQARECLFEKLELQSRDRKQDVDVCLDLAQEAAQVSEVYGKVHTLISCQPVKDYVPYSWVCLAQVKREHYTALSHYHTALGVMGARMGDMSAQTRDTLQFLHAEDENKTRLEIRVPQDDDERKLLGRAHLRESLLLHEESQRLHRMCRELRGKAALSGVLKKCHTRALDAYTAAEEEDDFREVLDPPRILPSTKFQLSLTPPDFSQYRVEDLFRALGPVAIFSAKHHWTAPRSIQLQRLGGEGFGFSVRGDAPVIVAGVDQGSLADFGGMKEGDFIVAIGDKDVKWFPHEDVVKLIKLAGDSLSLKLVTPMDKNYLKQPKGGPKGSVSTSSSSSSGVSSGQPSPAGSMAAHSHKKLTWNPFRKTSAHGKDSVLDHNVILR</sequence>
<dbReference type="SMART" id="SM01041">
    <property type="entry name" value="BRO1"/>
    <property type="match status" value="1"/>
</dbReference>
<dbReference type="InterPro" id="IPR001478">
    <property type="entry name" value="PDZ"/>
</dbReference>
<dbReference type="EMBL" id="OB793145">
    <property type="protein sequence ID" value="CAD7426247.1"/>
    <property type="molecule type" value="Genomic_DNA"/>
</dbReference>
<evidence type="ECO:0000256" key="2">
    <source>
        <dbReference type="PROSITE-ProRule" id="PRU01207"/>
    </source>
</evidence>
<dbReference type="SUPFAM" id="SSF50156">
    <property type="entry name" value="PDZ domain-like"/>
    <property type="match status" value="1"/>
</dbReference>
<comment type="similarity">
    <text evidence="1">Belongs to the RHPN family.</text>
</comment>
<proteinExistence type="inferred from homology"/>
<evidence type="ECO:0000259" key="5">
    <source>
        <dbReference type="PROSITE" id="PS50106"/>
    </source>
</evidence>
<dbReference type="PROSITE" id="PS51180">
    <property type="entry name" value="BRO1"/>
    <property type="match status" value="1"/>
</dbReference>
<dbReference type="GO" id="GO:0007165">
    <property type="term" value="P:signal transduction"/>
    <property type="evidence" value="ECO:0007669"/>
    <property type="project" value="InterPro"/>
</dbReference>
<dbReference type="InterPro" id="IPR036274">
    <property type="entry name" value="HR1_rpt_sf"/>
</dbReference>
<dbReference type="CDD" id="cd11633">
    <property type="entry name" value="HR1_Rhophilin-1"/>
    <property type="match status" value="1"/>
</dbReference>
<dbReference type="Pfam" id="PF02185">
    <property type="entry name" value="HR1"/>
    <property type="match status" value="1"/>
</dbReference>
<evidence type="ECO:0008006" key="9">
    <source>
        <dbReference type="Google" id="ProtNLM"/>
    </source>
</evidence>
<keyword evidence="2 3" id="KW-0175">Coiled coil</keyword>
<feature type="region of interest" description="Disordered" evidence="4">
    <location>
        <begin position="715"/>
        <end position="754"/>
    </location>
</feature>